<dbReference type="Proteomes" id="UP000735302">
    <property type="component" value="Unassembled WGS sequence"/>
</dbReference>
<comment type="caution">
    <text evidence="1">The sequence shown here is derived from an EMBL/GenBank/DDBJ whole genome shotgun (WGS) entry which is preliminary data.</text>
</comment>
<evidence type="ECO:0000313" key="2">
    <source>
        <dbReference type="Proteomes" id="UP000735302"/>
    </source>
</evidence>
<gene>
    <name evidence="1" type="ORF">PoB_005010900</name>
</gene>
<sequence length="100" mass="11340">MERKTIHVYQKGKKTASSSFANEKLFNAVRTPTSPPLEKEYGPQAIRGSHALSAKEGERETIWEGEKVIFVPLEYDQARHLNCLDPQRRYAPVRIIGNTG</sequence>
<organism evidence="1 2">
    <name type="scientific">Plakobranchus ocellatus</name>
    <dbReference type="NCBI Taxonomy" id="259542"/>
    <lineage>
        <taxon>Eukaryota</taxon>
        <taxon>Metazoa</taxon>
        <taxon>Spiralia</taxon>
        <taxon>Lophotrochozoa</taxon>
        <taxon>Mollusca</taxon>
        <taxon>Gastropoda</taxon>
        <taxon>Heterobranchia</taxon>
        <taxon>Euthyneura</taxon>
        <taxon>Panpulmonata</taxon>
        <taxon>Sacoglossa</taxon>
        <taxon>Placobranchoidea</taxon>
        <taxon>Plakobranchidae</taxon>
        <taxon>Plakobranchus</taxon>
    </lineage>
</organism>
<evidence type="ECO:0000313" key="1">
    <source>
        <dbReference type="EMBL" id="GFO23604.1"/>
    </source>
</evidence>
<protein>
    <submittedName>
        <fullName evidence="1">Uncharacterized protein</fullName>
    </submittedName>
</protein>
<proteinExistence type="predicted"/>
<dbReference type="AlphaFoldDB" id="A0AAV4BXR5"/>
<dbReference type="EMBL" id="BLXT01005511">
    <property type="protein sequence ID" value="GFO23604.1"/>
    <property type="molecule type" value="Genomic_DNA"/>
</dbReference>
<accession>A0AAV4BXR5</accession>
<reference evidence="1 2" key="1">
    <citation type="journal article" date="2021" name="Elife">
        <title>Chloroplast acquisition without the gene transfer in kleptoplastic sea slugs, Plakobranchus ocellatus.</title>
        <authorList>
            <person name="Maeda T."/>
            <person name="Takahashi S."/>
            <person name="Yoshida T."/>
            <person name="Shimamura S."/>
            <person name="Takaki Y."/>
            <person name="Nagai Y."/>
            <person name="Toyoda A."/>
            <person name="Suzuki Y."/>
            <person name="Arimoto A."/>
            <person name="Ishii H."/>
            <person name="Satoh N."/>
            <person name="Nishiyama T."/>
            <person name="Hasebe M."/>
            <person name="Maruyama T."/>
            <person name="Minagawa J."/>
            <person name="Obokata J."/>
            <person name="Shigenobu S."/>
        </authorList>
    </citation>
    <scope>NUCLEOTIDE SEQUENCE [LARGE SCALE GENOMIC DNA]</scope>
</reference>
<keyword evidence="2" id="KW-1185">Reference proteome</keyword>
<name>A0AAV4BXR5_9GAST</name>